<dbReference type="InterPro" id="IPR007444">
    <property type="entry name" value="Glucan_biosyn_MdoG_C"/>
</dbReference>
<dbReference type="GO" id="GO:0030246">
    <property type="term" value="F:carbohydrate binding"/>
    <property type="evidence" value="ECO:0007669"/>
    <property type="project" value="InterPro"/>
</dbReference>
<evidence type="ECO:0000259" key="7">
    <source>
        <dbReference type="Pfam" id="PF04349"/>
    </source>
</evidence>
<evidence type="ECO:0000313" key="8">
    <source>
        <dbReference type="EMBL" id="MDQ0314047.1"/>
    </source>
</evidence>
<reference evidence="8" key="1">
    <citation type="submission" date="2023-07" db="EMBL/GenBank/DDBJ databases">
        <title>Genomic Encyclopedia of Type Strains, Phase IV (KMG-IV): sequencing the most valuable type-strain genomes for metagenomic binning, comparative biology and taxonomic classification.</title>
        <authorList>
            <person name="Goeker M."/>
        </authorList>
    </citation>
    <scope>NUCLEOTIDE SEQUENCE</scope>
    <source>
        <strain evidence="8">DSM 21202</strain>
    </source>
</reference>
<evidence type="ECO:0000256" key="5">
    <source>
        <dbReference type="ARBA" id="ARBA00022764"/>
    </source>
</evidence>
<evidence type="ECO:0000256" key="4">
    <source>
        <dbReference type="ARBA" id="ARBA00022729"/>
    </source>
</evidence>
<feature type="domain" description="Glucan biosynthesis periplasmic MdoG C-terminal" evidence="7">
    <location>
        <begin position="49"/>
        <end position="518"/>
    </location>
</feature>
<proteinExistence type="inferred from homology"/>
<dbReference type="PROSITE" id="PS51318">
    <property type="entry name" value="TAT"/>
    <property type="match status" value="1"/>
</dbReference>
<dbReference type="FunFam" id="2.70.98.10:FF:000001">
    <property type="entry name" value="Glucans biosynthesis protein G"/>
    <property type="match status" value="1"/>
</dbReference>
<name>A0AAE3VL81_9HYPH</name>
<evidence type="ECO:0000256" key="6">
    <source>
        <dbReference type="SAM" id="SignalP"/>
    </source>
</evidence>
<keyword evidence="4 6" id="KW-0732">Signal</keyword>
<dbReference type="PANTHER" id="PTHR30504:SF3">
    <property type="entry name" value="GLUCANS BIOSYNTHESIS PROTEIN D"/>
    <property type="match status" value="1"/>
</dbReference>
<dbReference type="InterPro" id="IPR014718">
    <property type="entry name" value="GH-type_carb-bd"/>
</dbReference>
<sequence length="525" mass="58771">MMDRTDGLRMDRRQMLTGAASLLAALGLPALATAARAQGGLPMEAAQPYSFDALRTRARRLASSPYVAPPVPHSELLETVDFDAYQTITFKPSMTVEETPDPVRLFHLGRYFKTPVRLYLVEGDREREIAYHHDAFGYDDPDLEAKLPDDLGYAGFRLMNPDGRTDFLAFLGSSYFRSSGPEGQYGLSARGLAIDTGLSRPEEFPRFSAFWLHAGAEGEPFVIDALLESESVTGAYRFKVSTPDAILMDVDAYLYVRKDVERLGVAPLTSMFWYSEANRHQATDWRPEVHDSDGLALWTGSGERIWRPLNNPKVVRTSTFTDADPKGFGLLQRDRVFGHYEDDGAFYDKRPGLWVEPLSDWGEGEVQLVEIPTDDEIYDNIAAYWKPAQPVRSGDALHFAYRLHWVSKEPYPPEPVAHVVATRIGRAGVPGQERSDGKKFAIDFTGGPLDGMEQRFDIDAVVDASRGEVSGSYVVKVVGTDRWRAVFDLEASGSDPVELRCYLKLGDQVLTETWMYQYLPFDFAG</sequence>
<dbReference type="PANTHER" id="PTHR30504">
    <property type="entry name" value="GLUCANS BIOSYNTHESIS PROTEIN"/>
    <property type="match status" value="1"/>
</dbReference>
<dbReference type="EMBL" id="JAUSUL010000001">
    <property type="protein sequence ID" value="MDQ0314047.1"/>
    <property type="molecule type" value="Genomic_DNA"/>
</dbReference>
<dbReference type="SUPFAM" id="SSF74650">
    <property type="entry name" value="Galactose mutarotase-like"/>
    <property type="match status" value="1"/>
</dbReference>
<evidence type="ECO:0000313" key="9">
    <source>
        <dbReference type="Proteomes" id="UP001229244"/>
    </source>
</evidence>
<dbReference type="RefSeq" id="WP_306883832.1">
    <property type="nucleotide sequence ID" value="NZ_JAUSUL010000001.1"/>
</dbReference>
<comment type="pathway">
    <text evidence="2">Glycan metabolism; osmoregulated periplasmic glucan (OPG) biosynthesis.</text>
</comment>
<evidence type="ECO:0000256" key="2">
    <source>
        <dbReference type="ARBA" id="ARBA00005001"/>
    </source>
</evidence>
<dbReference type="Proteomes" id="UP001229244">
    <property type="component" value="Unassembled WGS sequence"/>
</dbReference>
<dbReference type="InterPro" id="IPR006311">
    <property type="entry name" value="TAT_signal"/>
</dbReference>
<comment type="caution">
    <text evidence="8">The sequence shown here is derived from an EMBL/GenBank/DDBJ whole genome shotgun (WGS) entry which is preliminary data.</text>
</comment>
<feature type="signal peptide" evidence="6">
    <location>
        <begin position="1"/>
        <end position="34"/>
    </location>
</feature>
<protein>
    <submittedName>
        <fullName evidence="8">Glucans biosynthesis protein</fullName>
    </submittedName>
</protein>
<keyword evidence="5" id="KW-0574">Periplasm</keyword>
<comment type="similarity">
    <text evidence="3">Belongs to the OpgD/OpgG family.</text>
</comment>
<evidence type="ECO:0000256" key="1">
    <source>
        <dbReference type="ARBA" id="ARBA00004418"/>
    </source>
</evidence>
<feature type="chain" id="PRO_5042074452" evidence="6">
    <location>
        <begin position="35"/>
        <end position="525"/>
    </location>
</feature>
<dbReference type="Pfam" id="PF04349">
    <property type="entry name" value="MdoG"/>
    <property type="match status" value="1"/>
</dbReference>
<dbReference type="AlphaFoldDB" id="A0AAE3VL81"/>
<dbReference type="GO" id="GO:0051274">
    <property type="term" value="P:beta-glucan biosynthetic process"/>
    <property type="evidence" value="ECO:0007669"/>
    <property type="project" value="TreeGrafter"/>
</dbReference>
<organism evidence="8 9">
    <name type="scientific">Amorphus orientalis</name>
    <dbReference type="NCBI Taxonomy" id="649198"/>
    <lineage>
        <taxon>Bacteria</taxon>
        <taxon>Pseudomonadati</taxon>
        <taxon>Pseudomonadota</taxon>
        <taxon>Alphaproteobacteria</taxon>
        <taxon>Hyphomicrobiales</taxon>
        <taxon>Amorphaceae</taxon>
        <taxon>Amorphus</taxon>
    </lineage>
</organism>
<dbReference type="InterPro" id="IPR013783">
    <property type="entry name" value="Ig-like_fold"/>
</dbReference>
<dbReference type="PIRSF" id="PIRSF006281">
    <property type="entry name" value="MdoG"/>
    <property type="match status" value="1"/>
</dbReference>
<comment type="subcellular location">
    <subcellularLocation>
        <location evidence="1">Periplasm</location>
    </subcellularLocation>
</comment>
<dbReference type="GO" id="GO:0030288">
    <property type="term" value="C:outer membrane-bounded periplasmic space"/>
    <property type="evidence" value="ECO:0007669"/>
    <property type="project" value="TreeGrafter"/>
</dbReference>
<dbReference type="InterPro" id="IPR014438">
    <property type="entry name" value="Glucan_biosyn_MdoG/MdoD"/>
</dbReference>
<dbReference type="SUPFAM" id="SSF81296">
    <property type="entry name" value="E set domains"/>
    <property type="match status" value="1"/>
</dbReference>
<dbReference type="InterPro" id="IPR014756">
    <property type="entry name" value="Ig_E-set"/>
</dbReference>
<keyword evidence="9" id="KW-1185">Reference proteome</keyword>
<dbReference type="Gene3D" id="2.60.40.10">
    <property type="entry name" value="Immunoglobulins"/>
    <property type="match status" value="1"/>
</dbReference>
<dbReference type="Gene3D" id="2.70.98.10">
    <property type="match status" value="1"/>
</dbReference>
<dbReference type="GO" id="GO:0003824">
    <property type="term" value="F:catalytic activity"/>
    <property type="evidence" value="ECO:0007669"/>
    <property type="project" value="InterPro"/>
</dbReference>
<gene>
    <name evidence="8" type="ORF">J2S73_000484</name>
</gene>
<dbReference type="InterPro" id="IPR011013">
    <property type="entry name" value="Gal_mutarotase_sf_dom"/>
</dbReference>
<accession>A0AAE3VL81</accession>
<evidence type="ECO:0000256" key="3">
    <source>
        <dbReference type="ARBA" id="ARBA00009284"/>
    </source>
</evidence>